<keyword evidence="1" id="KW-0378">Hydrolase</keyword>
<dbReference type="CDD" id="cd08994">
    <property type="entry name" value="GH43_62_32_68_117_130-like"/>
    <property type="match status" value="1"/>
</dbReference>
<dbReference type="SUPFAM" id="SSF75005">
    <property type="entry name" value="Arabinanase/levansucrase/invertase"/>
    <property type="match status" value="1"/>
</dbReference>
<evidence type="ECO:0000313" key="1">
    <source>
        <dbReference type="EMBL" id="AWI10716.1"/>
    </source>
</evidence>
<dbReference type="KEGG" id="elut:CKA38_14250"/>
<dbReference type="GO" id="GO:0016787">
    <property type="term" value="F:hydrolase activity"/>
    <property type="evidence" value="ECO:0007669"/>
    <property type="project" value="UniProtKB-KW"/>
</dbReference>
<dbReference type="AlphaFoldDB" id="A0A2U8E791"/>
<dbReference type="EMBL" id="CP023004">
    <property type="protein sequence ID" value="AWI10716.1"/>
    <property type="molecule type" value="Genomic_DNA"/>
</dbReference>
<dbReference type="InterPro" id="IPR023296">
    <property type="entry name" value="Glyco_hydro_beta-prop_sf"/>
</dbReference>
<accession>A0A2U8E791</accession>
<reference evidence="1 2" key="1">
    <citation type="journal article" date="2018" name="Syst. Appl. Microbiol.">
        <title>Ereboglobus luteus gen. nov. sp. nov. from cockroach guts, and new insights into the oxygen relationship of the genera Opitutus and Didymococcus (Verrucomicrobia: Opitutaceae).</title>
        <authorList>
            <person name="Tegtmeier D."/>
            <person name="Belitz A."/>
            <person name="Radek R."/>
            <person name="Heimerl T."/>
            <person name="Brune A."/>
        </authorList>
    </citation>
    <scope>NUCLEOTIDE SEQUENCE [LARGE SCALE GENOMIC DNA]</scope>
    <source>
        <strain evidence="1 2">Ho45</strain>
    </source>
</reference>
<protein>
    <submittedName>
        <fullName evidence="1">Glycosyl hydrolase family 43</fullName>
    </submittedName>
</protein>
<organism evidence="1 2">
    <name type="scientific">Ereboglobus luteus</name>
    <dbReference type="NCBI Taxonomy" id="1796921"/>
    <lineage>
        <taxon>Bacteria</taxon>
        <taxon>Pseudomonadati</taxon>
        <taxon>Verrucomicrobiota</taxon>
        <taxon>Opitutia</taxon>
        <taxon>Opitutales</taxon>
        <taxon>Opitutaceae</taxon>
        <taxon>Ereboglobus</taxon>
    </lineage>
</organism>
<evidence type="ECO:0000313" key="2">
    <source>
        <dbReference type="Proteomes" id="UP000244896"/>
    </source>
</evidence>
<gene>
    <name evidence="1" type="ORF">CKA38_14250</name>
</gene>
<proteinExistence type="predicted"/>
<dbReference type="OrthoDB" id="9794572at2"/>
<name>A0A2U8E791_9BACT</name>
<dbReference type="Gene3D" id="2.115.10.20">
    <property type="entry name" value="Glycosyl hydrolase domain, family 43"/>
    <property type="match status" value="1"/>
</dbReference>
<keyword evidence="2" id="KW-1185">Reference proteome</keyword>
<sequence>MDGYWVWDGSVIKGEDGLYHMFASRWPRNITFHPGWMLKSEVVHATSETIEGPYTFRDVVLPARGAEYWDGRATHNPTIRKHGDTYLLFYMGSTHPLEDPAPGVRLTLQEPRCIVARANKRIGLATAKSPYGPWTRLDHPILDCKPGTFYSLLTSNPAPVVHEDGSVLMIFKSRRFEGTLADPKQSHMMLGLARAKHYAGPYEVVGDKPLFGREHFGEVEDPFVWQSPRGGYELIAKDMSGKLCGEKHAAIHATSPDGENWTLSTPAKSYTKVLRWDDGSTQRMGHLERPFVYLENGYPRYLFCATADGPGGFNNASKTWVVAMPLETVTK</sequence>
<dbReference type="Proteomes" id="UP000244896">
    <property type="component" value="Chromosome"/>
</dbReference>